<dbReference type="PANTHER" id="PTHR43434">
    <property type="entry name" value="PHOSPHOGLYCOLATE PHOSPHATASE"/>
    <property type="match status" value="1"/>
</dbReference>
<accession>A0A365PQM5</accession>
<dbReference type="Gene3D" id="1.10.150.240">
    <property type="entry name" value="Putative phosphatase, domain 2"/>
    <property type="match status" value="1"/>
</dbReference>
<evidence type="ECO:0000256" key="6">
    <source>
        <dbReference type="ARBA" id="ARBA00023277"/>
    </source>
</evidence>
<dbReference type="Gene3D" id="3.40.50.1000">
    <property type="entry name" value="HAD superfamily/HAD-like"/>
    <property type="match status" value="1"/>
</dbReference>
<gene>
    <name evidence="7" type="ORF">DQ403_20120</name>
</gene>
<dbReference type="InterPro" id="IPR023198">
    <property type="entry name" value="PGP-like_dom2"/>
</dbReference>
<dbReference type="Proteomes" id="UP000252554">
    <property type="component" value="Unassembled WGS sequence"/>
</dbReference>
<comment type="similarity">
    <text evidence="3">Belongs to the HAD-like hydrolase superfamily. CbbY/CbbZ/Gph/YieH family.</text>
</comment>
<evidence type="ECO:0000256" key="3">
    <source>
        <dbReference type="ARBA" id="ARBA00006171"/>
    </source>
</evidence>
<dbReference type="GO" id="GO:0005829">
    <property type="term" value="C:cytosol"/>
    <property type="evidence" value="ECO:0007669"/>
    <property type="project" value="TreeGrafter"/>
</dbReference>
<keyword evidence="5" id="KW-0479">Metal-binding</keyword>
<evidence type="ECO:0000256" key="1">
    <source>
        <dbReference type="ARBA" id="ARBA00000830"/>
    </source>
</evidence>
<dbReference type="SFLD" id="SFLDG01129">
    <property type="entry name" value="C1.5:_HAD__Beta-PGM__Phosphata"/>
    <property type="match status" value="1"/>
</dbReference>
<keyword evidence="6" id="KW-0119">Carbohydrate metabolism</keyword>
<dbReference type="InterPro" id="IPR036412">
    <property type="entry name" value="HAD-like_sf"/>
</dbReference>
<dbReference type="SUPFAM" id="SSF56784">
    <property type="entry name" value="HAD-like"/>
    <property type="match status" value="1"/>
</dbReference>
<organism evidence="7 8">
    <name type="scientific">Stutzerimonas zhaodongensis</name>
    <dbReference type="NCBI Taxonomy" id="1176257"/>
    <lineage>
        <taxon>Bacteria</taxon>
        <taxon>Pseudomonadati</taxon>
        <taxon>Pseudomonadota</taxon>
        <taxon>Gammaproteobacteria</taxon>
        <taxon>Pseudomonadales</taxon>
        <taxon>Pseudomonadaceae</taxon>
        <taxon>Stutzerimonas</taxon>
    </lineage>
</organism>
<dbReference type="AlphaFoldDB" id="A0A365PQM5"/>
<proteinExistence type="inferred from homology"/>
<evidence type="ECO:0000256" key="5">
    <source>
        <dbReference type="ARBA" id="ARBA00022723"/>
    </source>
</evidence>
<dbReference type="SFLD" id="SFLDS00003">
    <property type="entry name" value="Haloacid_Dehalogenase"/>
    <property type="match status" value="1"/>
</dbReference>
<dbReference type="EC" id="3.1.3.18" evidence="4"/>
<evidence type="ECO:0000256" key="4">
    <source>
        <dbReference type="ARBA" id="ARBA00013078"/>
    </source>
</evidence>
<dbReference type="GO" id="GO:0006281">
    <property type="term" value="P:DNA repair"/>
    <property type="evidence" value="ECO:0007669"/>
    <property type="project" value="TreeGrafter"/>
</dbReference>
<keyword evidence="7" id="KW-0378">Hydrolase</keyword>
<comment type="catalytic activity">
    <reaction evidence="1">
        <text>2-phosphoglycolate + H2O = glycolate + phosphate</text>
        <dbReference type="Rhea" id="RHEA:14369"/>
        <dbReference type="ChEBI" id="CHEBI:15377"/>
        <dbReference type="ChEBI" id="CHEBI:29805"/>
        <dbReference type="ChEBI" id="CHEBI:43474"/>
        <dbReference type="ChEBI" id="CHEBI:58033"/>
        <dbReference type="EC" id="3.1.3.18"/>
    </reaction>
</comment>
<comment type="pathway">
    <text evidence="2">Organic acid metabolism; glycolate biosynthesis; glycolate from 2-phosphoglycolate: step 1/1.</text>
</comment>
<dbReference type="InterPro" id="IPR023214">
    <property type="entry name" value="HAD_sf"/>
</dbReference>
<evidence type="ECO:0000313" key="8">
    <source>
        <dbReference type="Proteomes" id="UP000252554"/>
    </source>
</evidence>
<dbReference type="GO" id="GO:0008967">
    <property type="term" value="F:phosphoglycolate phosphatase activity"/>
    <property type="evidence" value="ECO:0007669"/>
    <property type="project" value="UniProtKB-EC"/>
</dbReference>
<sequence>MVRALTEYRSLVFDCDGVLLDSNRVKTDAFYQAALPFGESAANALVNYHVANGGVSRYRKFEYFLGEIVRYEDMEPLNELLSRYAERVRDGLLACSVTDGLGELRSALPNSNWMIVSGGDQSELREVFEARGLAHYFNGGIFGSPTDKQEILLRELKCGNLVLPAVFLGDSRYDYESAMKFGLDFVFISQWTEFSGWQEYFADQPTAVVHYESISSLVD</sequence>
<comment type="caution">
    <text evidence="7">The sequence shown here is derived from an EMBL/GenBank/DDBJ whole genome shotgun (WGS) entry which is preliminary data.</text>
</comment>
<dbReference type="GO" id="GO:0046872">
    <property type="term" value="F:metal ion binding"/>
    <property type="evidence" value="ECO:0007669"/>
    <property type="project" value="UniProtKB-KW"/>
</dbReference>
<name>A0A365PQM5_9GAMM</name>
<evidence type="ECO:0000256" key="2">
    <source>
        <dbReference type="ARBA" id="ARBA00004818"/>
    </source>
</evidence>
<dbReference type="Pfam" id="PF00702">
    <property type="entry name" value="Hydrolase"/>
    <property type="match status" value="1"/>
</dbReference>
<reference evidence="7 8" key="1">
    <citation type="submission" date="2018-06" db="EMBL/GenBank/DDBJ databases">
        <title>Whole genome sequencing of four bacterial strains from South Shetland trench revealing bio-synthetic gene clusters.</title>
        <authorList>
            <person name="Abdel-Mageed W.M."/>
            <person name="Lehri B."/>
            <person name="Jarmusch S.A."/>
            <person name="Miranda K."/>
            <person name="Goodfellow M."/>
            <person name="Jaspars M."/>
            <person name="Karlyshev A.V."/>
        </authorList>
    </citation>
    <scope>NUCLEOTIDE SEQUENCE [LARGE SCALE GENOMIC DNA]</scope>
    <source>
        <strain evidence="7 8">SST2</strain>
    </source>
</reference>
<dbReference type="InterPro" id="IPR050155">
    <property type="entry name" value="HAD-like_hydrolase_sf"/>
</dbReference>
<dbReference type="PANTHER" id="PTHR43434:SF1">
    <property type="entry name" value="PHOSPHOGLYCOLATE PHOSPHATASE"/>
    <property type="match status" value="1"/>
</dbReference>
<protein>
    <recommendedName>
        <fullName evidence="4">phosphoglycolate phosphatase</fullName>
        <ecNumber evidence="4">3.1.3.18</ecNumber>
    </recommendedName>
</protein>
<dbReference type="EMBL" id="QNTV01000022">
    <property type="protein sequence ID" value="RBA52973.1"/>
    <property type="molecule type" value="Genomic_DNA"/>
</dbReference>
<evidence type="ECO:0000313" key="7">
    <source>
        <dbReference type="EMBL" id="RBA52973.1"/>
    </source>
</evidence>